<accession>A0ABR2HAW2</accession>
<dbReference type="EMBL" id="JAPFFF010000034">
    <property type="protein sequence ID" value="KAK8843587.1"/>
    <property type="molecule type" value="Genomic_DNA"/>
</dbReference>
<dbReference type="Pfam" id="PF00071">
    <property type="entry name" value="Ras"/>
    <property type="match status" value="1"/>
</dbReference>
<dbReference type="SMART" id="SM00174">
    <property type="entry name" value="RHO"/>
    <property type="match status" value="1"/>
</dbReference>
<keyword evidence="1" id="KW-0547">Nucleotide-binding</keyword>
<organism evidence="4 5">
    <name type="scientific">Tritrichomonas musculus</name>
    <dbReference type="NCBI Taxonomy" id="1915356"/>
    <lineage>
        <taxon>Eukaryota</taxon>
        <taxon>Metamonada</taxon>
        <taxon>Parabasalia</taxon>
        <taxon>Tritrichomonadida</taxon>
        <taxon>Tritrichomonadidae</taxon>
        <taxon>Tritrichomonas</taxon>
    </lineage>
</organism>
<dbReference type="InterPro" id="IPR027417">
    <property type="entry name" value="P-loop_NTPase"/>
</dbReference>
<dbReference type="InterPro" id="IPR001806">
    <property type="entry name" value="Small_GTPase"/>
</dbReference>
<gene>
    <name evidence="4" type="ORF">M9Y10_024644</name>
</gene>
<dbReference type="InterPro" id="IPR011705">
    <property type="entry name" value="BACK"/>
</dbReference>
<evidence type="ECO:0000256" key="2">
    <source>
        <dbReference type="ARBA" id="ARBA00023134"/>
    </source>
</evidence>
<reference evidence="4 5" key="1">
    <citation type="submission" date="2024-04" db="EMBL/GenBank/DDBJ databases">
        <title>Tritrichomonas musculus Genome.</title>
        <authorList>
            <person name="Alves-Ferreira E."/>
            <person name="Grigg M."/>
            <person name="Lorenzi H."/>
            <person name="Galac M."/>
        </authorList>
    </citation>
    <scope>NUCLEOTIDE SEQUENCE [LARGE SCALE GENOMIC DNA]</scope>
    <source>
        <strain evidence="4 5">EAF2021</strain>
    </source>
</reference>
<name>A0ABR2HAW2_9EUKA</name>
<dbReference type="Gene3D" id="1.25.40.420">
    <property type="match status" value="1"/>
</dbReference>
<comment type="caution">
    <text evidence="4">The sequence shown here is derived from an EMBL/GenBank/DDBJ whole genome shotgun (WGS) entry which is preliminary data.</text>
</comment>
<dbReference type="InterPro" id="IPR005225">
    <property type="entry name" value="Small_GTP-bd"/>
</dbReference>
<protein>
    <recommendedName>
        <fullName evidence="3">BACK domain-containing protein</fullName>
    </recommendedName>
</protein>
<keyword evidence="5" id="KW-1185">Reference proteome</keyword>
<dbReference type="PRINTS" id="PR00449">
    <property type="entry name" value="RASTRNSFRMNG"/>
</dbReference>
<proteinExistence type="predicted"/>
<dbReference type="PROSITE" id="PS51419">
    <property type="entry name" value="RAB"/>
    <property type="match status" value="1"/>
</dbReference>
<dbReference type="Pfam" id="PF07707">
    <property type="entry name" value="BACK"/>
    <property type="match status" value="1"/>
</dbReference>
<dbReference type="CDD" id="cd00154">
    <property type="entry name" value="Rab"/>
    <property type="match status" value="1"/>
</dbReference>
<keyword evidence="2" id="KW-0342">GTP-binding</keyword>
<dbReference type="SMART" id="SM00173">
    <property type="entry name" value="RAS"/>
    <property type="match status" value="1"/>
</dbReference>
<dbReference type="SMART" id="SM00175">
    <property type="entry name" value="RAB"/>
    <property type="match status" value="1"/>
</dbReference>
<evidence type="ECO:0000256" key="1">
    <source>
        <dbReference type="ARBA" id="ARBA00022741"/>
    </source>
</evidence>
<dbReference type="Proteomes" id="UP001470230">
    <property type="component" value="Unassembled WGS sequence"/>
</dbReference>
<feature type="domain" description="BACK" evidence="3">
    <location>
        <begin position="145"/>
        <end position="223"/>
    </location>
</feature>
<dbReference type="PANTHER" id="PTHR47977">
    <property type="entry name" value="RAS-RELATED PROTEIN RAB"/>
    <property type="match status" value="1"/>
</dbReference>
<dbReference type="NCBIfam" id="TIGR00231">
    <property type="entry name" value="small_GTP"/>
    <property type="match status" value="1"/>
</dbReference>
<dbReference type="InterPro" id="IPR050227">
    <property type="entry name" value="Rab"/>
</dbReference>
<dbReference type="Gene3D" id="3.40.50.300">
    <property type="entry name" value="P-loop containing nucleotide triphosphate hydrolases"/>
    <property type="match status" value="1"/>
</dbReference>
<dbReference type="SUPFAM" id="SSF52540">
    <property type="entry name" value="P-loop containing nucleoside triphosphate hydrolases"/>
    <property type="match status" value="1"/>
</dbReference>
<evidence type="ECO:0000259" key="3">
    <source>
        <dbReference type="Pfam" id="PF07707"/>
    </source>
</evidence>
<sequence length="431" mass="50701">MESETIDYSINMMSFRDIPFFKYANNFTFIVNKKRYQTNRAVADILSPIVRNFHYTDESIDEFSFDINEDTELFSEFLLLPSLNNTKLNSKQKEVFAKYFLKLGNYVEYFILRLDNDESITRDNFLEHIQTFSKHSGMISPGTYNEIMSIFSENFNTFAKFDDFELLDIDTIEDIISNESLKLKDEDILLNLILDLYEKDHQFSRLFDYVIFSNVSKESLERFFETFSIDDINNEIWRNILSVILHKDTIPVKKTNYLNQKEKDKKQSPKVVFIGHTQCGKTCIIDRYYSNKMHDDFLPTILNQIWDIDVELSDTDVNLSIYDTSGQERFRSITAISTRNADFIVFVYDPCNLASFAIKDELIQMAMENSNPKVFIVCNKIDLITYLPNNLIEEGRRYAEENNYQFLETSARTGQNIKELFNQIAQKFISS</sequence>
<evidence type="ECO:0000313" key="5">
    <source>
        <dbReference type="Proteomes" id="UP001470230"/>
    </source>
</evidence>
<evidence type="ECO:0000313" key="4">
    <source>
        <dbReference type="EMBL" id="KAK8843587.1"/>
    </source>
</evidence>